<keyword evidence="2" id="KW-0158">Chromosome</keyword>
<dbReference type="GO" id="GO:0005634">
    <property type="term" value="C:nucleus"/>
    <property type="evidence" value="ECO:0007669"/>
    <property type="project" value="UniProtKB-SubCell"/>
</dbReference>
<dbReference type="GeneID" id="105900095"/>
<dbReference type="Pfam" id="PF08514">
    <property type="entry name" value="STAG"/>
    <property type="match status" value="1"/>
</dbReference>
<dbReference type="PANTHER" id="PTHR11199:SF10">
    <property type="entry name" value="COHESIN SUBUNIT SA"/>
    <property type="match status" value="1"/>
</dbReference>
<feature type="compositionally biased region" description="Low complexity" evidence="3">
    <location>
        <begin position="65"/>
        <end position="82"/>
    </location>
</feature>
<reference evidence="6" key="1">
    <citation type="submission" date="2025-08" db="UniProtKB">
        <authorList>
            <consortium name="RefSeq"/>
        </authorList>
    </citation>
    <scope>IDENTIFICATION</scope>
</reference>
<dbReference type="InterPro" id="IPR013721">
    <property type="entry name" value="STAG"/>
</dbReference>
<dbReference type="AlphaFoldDB" id="A0A6P8FFR9"/>
<feature type="region of interest" description="Disordered" evidence="3">
    <location>
        <begin position="1"/>
        <end position="118"/>
    </location>
</feature>
<dbReference type="InterPro" id="IPR020839">
    <property type="entry name" value="SCD"/>
</dbReference>
<feature type="compositionally biased region" description="Basic residues" evidence="3">
    <location>
        <begin position="85"/>
        <end position="94"/>
    </location>
</feature>
<dbReference type="GO" id="GO:0000785">
    <property type="term" value="C:chromatin"/>
    <property type="evidence" value="ECO:0007669"/>
    <property type="project" value="UniProtKB-UniRule"/>
</dbReference>
<evidence type="ECO:0000259" key="4">
    <source>
        <dbReference type="PROSITE" id="PS51425"/>
    </source>
</evidence>
<evidence type="ECO:0000256" key="1">
    <source>
        <dbReference type="ARBA" id="ARBA00005486"/>
    </source>
</evidence>
<dbReference type="GO" id="GO:0000775">
    <property type="term" value="C:chromosome, centromeric region"/>
    <property type="evidence" value="ECO:0007669"/>
    <property type="project" value="UniProtKB-SubCell"/>
</dbReference>
<dbReference type="SUPFAM" id="SSF48371">
    <property type="entry name" value="ARM repeat"/>
    <property type="match status" value="1"/>
</dbReference>
<keyword evidence="2" id="KW-0132">Cell division</keyword>
<feature type="compositionally biased region" description="Acidic residues" evidence="3">
    <location>
        <begin position="20"/>
        <end position="30"/>
    </location>
</feature>
<dbReference type="RefSeq" id="XP_031424524.1">
    <property type="nucleotide sequence ID" value="XM_031568664.2"/>
</dbReference>
<organism evidence="5 6">
    <name type="scientific">Clupea harengus</name>
    <name type="common">Atlantic herring</name>
    <dbReference type="NCBI Taxonomy" id="7950"/>
    <lineage>
        <taxon>Eukaryota</taxon>
        <taxon>Metazoa</taxon>
        <taxon>Chordata</taxon>
        <taxon>Craniata</taxon>
        <taxon>Vertebrata</taxon>
        <taxon>Euteleostomi</taxon>
        <taxon>Actinopterygii</taxon>
        <taxon>Neopterygii</taxon>
        <taxon>Teleostei</taxon>
        <taxon>Clupei</taxon>
        <taxon>Clupeiformes</taxon>
        <taxon>Clupeoidei</taxon>
        <taxon>Clupeidae</taxon>
        <taxon>Clupea</taxon>
    </lineage>
</organism>
<dbReference type="GO" id="GO:0007062">
    <property type="term" value="P:sister chromatid cohesion"/>
    <property type="evidence" value="ECO:0007669"/>
    <property type="project" value="UniProtKB-UniRule"/>
</dbReference>
<dbReference type="PROSITE" id="PS51425">
    <property type="entry name" value="SCD"/>
    <property type="match status" value="1"/>
</dbReference>
<keyword evidence="5" id="KW-1185">Reference proteome</keyword>
<evidence type="ECO:0000313" key="6">
    <source>
        <dbReference type="RefSeq" id="XP_031424524.1"/>
    </source>
</evidence>
<feature type="domain" description="SCD" evidence="4">
    <location>
        <begin position="309"/>
        <end position="394"/>
    </location>
</feature>
<evidence type="ECO:0000256" key="3">
    <source>
        <dbReference type="SAM" id="MobiDB-lite"/>
    </source>
</evidence>
<dbReference type="GO" id="GO:0007059">
    <property type="term" value="P:chromosome segregation"/>
    <property type="evidence" value="ECO:0007669"/>
    <property type="project" value="UniProtKB-KW"/>
</dbReference>
<dbReference type="Proteomes" id="UP000515152">
    <property type="component" value="Chromosome 6"/>
</dbReference>
<keyword evidence="2" id="KW-0131">Cell cycle</keyword>
<dbReference type="PANTHER" id="PTHR11199">
    <property type="entry name" value="STROMAL ANTIGEN"/>
    <property type="match status" value="1"/>
</dbReference>
<dbReference type="OrthoDB" id="498590at2759"/>
<accession>A0A6P8FFR9</accession>
<dbReference type="GO" id="GO:0051301">
    <property type="term" value="P:cell division"/>
    <property type="evidence" value="ECO:0007669"/>
    <property type="project" value="UniProtKB-UniRule"/>
</dbReference>
<name>A0A6P8FFR9_CLUHA</name>
<evidence type="ECO:0000313" key="5">
    <source>
        <dbReference type="Proteomes" id="UP000515152"/>
    </source>
</evidence>
<dbReference type="InterPro" id="IPR011989">
    <property type="entry name" value="ARM-like"/>
</dbReference>
<dbReference type="InterPro" id="IPR039662">
    <property type="entry name" value="Cohesin_Scc3/SA"/>
</dbReference>
<comment type="function">
    <text evidence="2">Component of cohesin complex, a complex required for the cohesion of sister chromatids after DNA replication. The cohesin complex apparently forms a large proteinaceous ring within which sister chromatids can be trapped. At anaphase, the complex is cleaved and dissociates from chromatin, allowing sister chromatids to segregate.</text>
</comment>
<dbReference type="GO" id="GO:0008278">
    <property type="term" value="C:cohesin complex"/>
    <property type="evidence" value="ECO:0007669"/>
    <property type="project" value="UniProtKB-UniRule"/>
</dbReference>
<comment type="similarity">
    <text evidence="1 2">Belongs to the SCC3 family.</text>
</comment>
<dbReference type="KEGG" id="char:105900095"/>
<sequence length="415" mass="46741">MKIQPFIMDMEPLQDSALESLDEELSEDVSESGSDFEVQLKSKRKMKQTVAHGTLPPKRPRRNVSDQSSSSVTPPASSPSPVQKGPRRTSRQRRGKEGGEEERGEEERGEEHSTAGGLYEAVKSGRSALATVVSEWLEDYKQDQEAGLLELINFLVQCCGCKGVVSKEMLTSMDNSDIICQLTKEFKEDLSAYPLSSVGPQCQHSLLYDDFLFSSLVPLLTGLADSQVRAFRHTSTFIAMKLMSAVVEVAVSVFAQIQVTKRRCELEKNKAAEHRATQKLEELKKSHSELLEHQTELCSIRNAIFKGVFVHRYRDRVPEIRAVCVEALGGWVLSNSSVFLNDGYLKYLGWMLHDKQPVVRLRSVKALQGLYEESEFIGRLELFTSRFKERELNMVLDKDSEVAVEAVKLLLLIHK</sequence>
<evidence type="ECO:0000256" key="2">
    <source>
        <dbReference type="RuleBase" id="RU369063"/>
    </source>
</evidence>
<keyword evidence="2" id="KW-0539">Nucleus</keyword>
<protein>
    <recommendedName>
        <fullName evidence="2">Cohesin subunit SA</fullName>
    </recommendedName>
    <alternativeName>
        <fullName evidence="2">SCC3 homolog</fullName>
    </alternativeName>
    <alternativeName>
        <fullName evidence="2">Stromal antigen</fullName>
    </alternativeName>
</protein>
<dbReference type="Pfam" id="PF21581">
    <property type="entry name" value="SCD"/>
    <property type="match status" value="1"/>
</dbReference>
<comment type="subunit">
    <text evidence="2">Part of the cohesin complex which is composed of a heterodimer between a SMC1 protein (SMC1A or SMC1B) and SMC3, which are attached via their hinge domain, and RAD21 which link them at their heads, and one STAG protein.</text>
</comment>
<keyword evidence="2" id="KW-0159">Chromosome partition</keyword>
<comment type="subcellular location">
    <subcellularLocation>
        <location evidence="2">Nucleus</location>
    </subcellularLocation>
    <subcellularLocation>
        <location evidence="2">Chromosome</location>
    </subcellularLocation>
    <subcellularLocation>
        <location evidence="2">Chromosome</location>
        <location evidence="2">Centromere</location>
    </subcellularLocation>
</comment>
<dbReference type="Gene3D" id="1.25.10.10">
    <property type="entry name" value="Leucine-rich Repeat Variant"/>
    <property type="match status" value="1"/>
</dbReference>
<dbReference type="GO" id="GO:0003682">
    <property type="term" value="F:chromatin binding"/>
    <property type="evidence" value="ECO:0007669"/>
    <property type="project" value="TreeGrafter"/>
</dbReference>
<dbReference type="InterPro" id="IPR016024">
    <property type="entry name" value="ARM-type_fold"/>
</dbReference>
<proteinExistence type="inferred from homology"/>
<gene>
    <name evidence="6" type="primary">LOC105900095</name>
</gene>